<reference evidence="1 2" key="1">
    <citation type="submission" date="2020-07" db="EMBL/GenBank/DDBJ databases">
        <title>Sequencing the genomes of 1000 actinobacteria strains.</title>
        <authorList>
            <person name="Klenk H.-P."/>
        </authorList>
    </citation>
    <scope>NUCLEOTIDE SEQUENCE [LARGE SCALE GENOMIC DNA]</scope>
    <source>
        <strain evidence="1 2">DSM 44442</strain>
    </source>
</reference>
<evidence type="ECO:0000313" key="1">
    <source>
        <dbReference type="EMBL" id="NYJ35843.1"/>
    </source>
</evidence>
<dbReference type="NCBIfam" id="NF033212">
    <property type="entry name" value="SapB_AmfS_lanti"/>
    <property type="match status" value="1"/>
</dbReference>
<comment type="caution">
    <text evidence="1">The sequence shown here is derived from an EMBL/GenBank/DDBJ whole genome shotgun (WGS) entry which is preliminary data.</text>
</comment>
<accession>A0A7Z0EPD7</accession>
<name>A0A7Z0EPD7_9ACTN</name>
<dbReference type="Proteomes" id="UP000572051">
    <property type="component" value="Unassembled WGS sequence"/>
</dbReference>
<gene>
    <name evidence="1" type="ORF">HNR10_003724</name>
</gene>
<dbReference type="RefSeq" id="WP_179825295.1">
    <property type="nucleotide sequence ID" value="NZ_JACCFS010000001.1"/>
</dbReference>
<evidence type="ECO:0000313" key="2">
    <source>
        <dbReference type="Proteomes" id="UP000572051"/>
    </source>
</evidence>
<dbReference type="AlphaFoldDB" id="A0A7Z0EPD7"/>
<dbReference type="Pfam" id="PF19402">
    <property type="entry name" value="RamS"/>
    <property type="match status" value="1"/>
</dbReference>
<organism evidence="1 2">
    <name type="scientific">Nocardiopsis aegyptia</name>
    <dbReference type="NCBI Taxonomy" id="220378"/>
    <lineage>
        <taxon>Bacteria</taxon>
        <taxon>Bacillati</taxon>
        <taxon>Actinomycetota</taxon>
        <taxon>Actinomycetes</taxon>
        <taxon>Streptosporangiales</taxon>
        <taxon>Nocardiopsidaceae</taxon>
        <taxon>Nocardiopsis</taxon>
    </lineage>
</organism>
<protein>
    <recommendedName>
        <fullName evidence="3">SapB/AmfS family lantipeptide</fullName>
    </recommendedName>
</protein>
<proteinExistence type="predicted"/>
<dbReference type="EMBL" id="JACCFS010000001">
    <property type="protein sequence ID" value="NYJ35843.1"/>
    <property type="molecule type" value="Genomic_DNA"/>
</dbReference>
<evidence type="ECO:0008006" key="3">
    <source>
        <dbReference type="Google" id="ProtNLM"/>
    </source>
</evidence>
<dbReference type="InterPro" id="IPR045825">
    <property type="entry name" value="RamS"/>
</dbReference>
<sequence>MSFVLDLQGVQVDAHDGVEAMGPSTVSPIFCLSSASVIAC</sequence>
<keyword evidence="2" id="KW-1185">Reference proteome</keyword>